<dbReference type="Proteomes" id="UP001321543">
    <property type="component" value="Chromosome"/>
</dbReference>
<gene>
    <name evidence="1" type="ORF">GCM10025863_27800</name>
</gene>
<accession>A0ABM8FX50</accession>
<protein>
    <submittedName>
        <fullName evidence="1">Uncharacterized protein</fullName>
    </submittedName>
</protein>
<reference evidence="2" key="1">
    <citation type="journal article" date="2019" name="Int. J. Syst. Evol. Microbiol.">
        <title>The Global Catalogue of Microorganisms (GCM) 10K type strain sequencing project: providing services to taxonomists for standard genome sequencing and annotation.</title>
        <authorList>
            <consortium name="The Broad Institute Genomics Platform"/>
            <consortium name="The Broad Institute Genome Sequencing Center for Infectious Disease"/>
            <person name="Wu L."/>
            <person name="Ma J."/>
        </authorList>
    </citation>
    <scope>NUCLEOTIDE SEQUENCE [LARGE SCALE GENOMIC DNA]</scope>
    <source>
        <strain evidence="2">NBRC 106310</strain>
    </source>
</reference>
<dbReference type="EMBL" id="AP027728">
    <property type="protein sequence ID" value="BDZ40166.1"/>
    <property type="molecule type" value="Genomic_DNA"/>
</dbReference>
<sequence>MTTARPAPSPSPDEVTTFTFADGATLTEDTSIGWGDGLGGDAGWKKDPSKSTLGRFAYDNAADTCTATFQLFRLDRTEGISDMDDRQASDVLMWQALGTTAAEGSDRGFDGRFLLNQLGGSLVEGRQFSVTINDVGLFSAARAFVAANRGLSLLVSCEGPDIGEVAHEVLSKTAILIDLPS</sequence>
<organism evidence="1 2">
    <name type="scientific">Microbacterium suwonense</name>
    <dbReference type="NCBI Taxonomy" id="683047"/>
    <lineage>
        <taxon>Bacteria</taxon>
        <taxon>Bacillati</taxon>
        <taxon>Actinomycetota</taxon>
        <taxon>Actinomycetes</taxon>
        <taxon>Micrococcales</taxon>
        <taxon>Microbacteriaceae</taxon>
        <taxon>Microbacterium</taxon>
    </lineage>
</organism>
<proteinExistence type="predicted"/>
<keyword evidence="2" id="KW-1185">Reference proteome</keyword>
<name>A0ABM8FX50_9MICO</name>
<evidence type="ECO:0000313" key="2">
    <source>
        <dbReference type="Proteomes" id="UP001321543"/>
    </source>
</evidence>
<evidence type="ECO:0000313" key="1">
    <source>
        <dbReference type="EMBL" id="BDZ40166.1"/>
    </source>
</evidence>